<feature type="domain" description="FRG" evidence="1">
    <location>
        <begin position="148"/>
        <end position="264"/>
    </location>
</feature>
<comment type="caution">
    <text evidence="2">The sequence shown here is derived from an EMBL/GenBank/DDBJ whole genome shotgun (WGS) entry which is preliminary data.</text>
</comment>
<accession>A0A317ZVI6</accession>
<evidence type="ECO:0000259" key="1">
    <source>
        <dbReference type="SMART" id="SM00901"/>
    </source>
</evidence>
<name>A0A317ZVI6_9MICO</name>
<evidence type="ECO:0000313" key="2">
    <source>
        <dbReference type="EMBL" id="PXA68765.1"/>
    </source>
</evidence>
<dbReference type="Pfam" id="PF08867">
    <property type="entry name" value="FRG"/>
    <property type="match status" value="1"/>
</dbReference>
<proteinExistence type="predicted"/>
<sequence>MAASGAPGKSLGPLTGFLSEFSASIRESQKAAFGPGFEKLSSMAGLGLNAGMVSNLMKSFPATPDLGLSLGATSFLSSMSSSMDWTKLAALSTSTLSASDYFEESDEHNYAYSEEMRSPASYFERDEVVIDSFESLNKAIAQLIKKNPDLPLVWRGQQNADWGLQSSLYRKLQEQNGVIQPSEDPKGEQPFPTETQMRQAEARLIEYARDNWRLDEMHSLELLARLQHYGAPTRLLDVTRNPYVAAWFACEADPGQDEEDARLLALATRPIPKKGEEERVSEANTRVKISDLPQTALPFWHYFVSPEERQLADWGTGAKRRVWVPSAYESRIAAQNGAFVLDGVPIVNAKTARSFRRGAAGEYWSKADLLASSSIYAKTYHPNRAAKANGPNLAPTFTYRITAKAKAEIRDVLESRFGYNFPTMYPDISGSGRYLNEHFDDLTK</sequence>
<dbReference type="AlphaFoldDB" id="A0A317ZVI6"/>
<dbReference type="SMART" id="SM00901">
    <property type="entry name" value="FRG"/>
    <property type="match status" value="1"/>
</dbReference>
<gene>
    <name evidence="2" type="ORF">CTB96_09865</name>
</gene>
<protein>
    <recommendedName>
        <fullName evidence="1">FRG domain-containing protein</fullName>
    </recommendedName>
</protein>
<evidence type="ECO:0000313" key="3">
    <source>
        <dbReference type="Proteomes" id="UP000246722"/>
    </source>
</evidence>
<keyword evidence="3" id="KW-1185">Reference proteome</keyword>
<dbReference type="EMBL" id="QHLY01000012">
    <property type="protein sequence ID" value="PXA68765.1"/>
    <property type="molecule type" value="Genomic_DNA"/>
</dbReference>
<reference evidence="2 3" key="1">
    <citation type="submission" date="2018-05" db="EMBL/GenBank/DDBJ databases">
        <title>Genetic diversity of glacier-inhabiting Cryobacterium bacteria in China and description of Cryobacterium mengkeensis sp. nov. and Arthrobacter glacialis sp. nov.</title>
        <authorList>
            <person name="Liu Q."/>
            <person name="Xin Y.-H."/>
        </authorList>
    </citation>
    <scope>NUCLEOTIDE SEQUENCE [LARGE SCALE GENOMIC DNA]</scope>
    <source>
        <strain evidence="2 3">SK-1</strain>
    </source>
</reference>
<dbReference type="InterPro" id="IPR014966">
    <property type="entry name" value="FRG-dom"/>
</dbReference>
<organism evidence="2 3">
    <name type="scientific">Cryobacterium arcticum</name>
    <dbReference type="NCBI Taxonomy" id="670052"/>
    <lineage>
        <taxon>Bacteria</taxon>
        <taxon>Bacillati</taxon>
        <taxon>Actinomycetota</taxon>
        <taxon>Actinomycetes</taxon>
        <taxon>Micrococcales</taxon>
        <taxon>Microbacteriaceae</taxon>
        <taxon>Cryobacterium</taxon>
    </lineage>
</organism>
<dbReference type="Proteomes" id="UP000246722">
    <property type="component" value="Unassembled WGS sequence"/>
</dbReference>